<dbReference type="EC" id="6.1.1.16" evidence="12"/>
<evidence type="ECO:0000256" key="12">
    <source>
        <dbReference type="HAMAP-Rule" id="MF_00041"/>
    </source>
</evidence>
<evidence type="ECO:0000259" key="13">
    <source>
        <dbReference type="SMART" id="SM00840"/>
    </source>
</evidence>
<dbReference type="OrthoDB" id="9815130at2"/>
<comment type="cofactor">
    <cofactor evidence="12">
        <name>Zn(2+)</name>
        <dbReference type="ChEBI" id="CHEBI:29105"/>
    </cofactor>
    <text evidence="12">Binds 1 zinc ion per subunit.</text>
</comment>
<dbReference type="InterPro" id="IPR009080">
    <property type="entry name" value="tRNAsynth_Ia_anticodon-bd"/>
</dbReference>
<evidence type="ECO:0000256" key="7">
    <source>
        <dbReference type="ARBA" id="ARBA00022741"/>
    </source>
</evidence>
<comment type="similarity">
    <text evidence="2 12">Belongs to the class-I aminoacyl-tRNA synthetase family.</text>
</comment>
<dbReference type="Pfam" id="PF23493">
    <property type="entry name" value="CysS_C"/>
    <property type="match status" value="1"/>
</dbReference>
<dbReference type="InterPro" id="IPR056411">
    <property type="entry name" value="CysS_C"/>
</dbReference>
<dbReference type="GO" id="GO:0005829">
    <property type="term" value="C:cytosol"/>
    <property type="evidence" value="ECO:0007669"/>
    <property type="project" value="TreeGrafter"/>
</dbReference>
<proteinExistence type="inferred from homology"/>
<evidence type="ECO:0000256" key="8">
    <source>
        <dbReference type="ARBA" id="ARBA00022833"/>
    </source>
</evidence>
<dbReference type="InterPro" id="IPR024909">
    <property type="entry name" value="Cys-tRNA/MSH_ligase"/>
</dbReference>
<keyword evidence="9 12" id="KW-0067">ATP-binding</keyword>
<gene>
    <name evidence="12 14" type="primary">cysS</name>
    <name evidence="14" type="ORF">AXF15_11005</name>
</gene>
<dbReference type="FunFam" id="3.40.50.620:FF:000009">
    <property type="entry name" value="Cysteine--tRNA ligase"/>
    <property type="match status" value="1"/>
</dbReference>
<dbReference type="Gene3D" id="3.40.50.620">
    <property type="entry name" value="HUPs"/>
    <property type="match status" value="1"/>
</dbReference>
<feature type="domain" description="Cysteinyl-tRNA synthetase class Ia DALR" evidence="13">
    <location>
        <begin position="353"/>
        <end position="422"/>
    </location>
</feature>
<dbReference type="SUPFAM" id="SSF52374">
    <property type="entry name" value="Nucleotidylyl transferase"/>
    <property type="match status" value="1"/>
</dbReference>
<keyword evidence="4 12" id="KW-0963">Cytoplasm</keyword>
<dbReference type="GO" id="GO:0004817">
    <property type="term" value="F:cysteine-tRNA ligase activity"/>
    <property type="evidence" value="ECO:0007669"/>
    <property type="project" value="UniProtKB-UniRule"/>
</dbReference>
<dbReference type="HAMAP" id="MF_00041">
    <property type="entry name" value="Cys_tRNA_synth"/>
    <property type="match status" value="1"/>
</dbReference>
<dbReference type="Pfam" id="PF09190">
    <property type="entry name" value="DALR_2"/>
    <property type="match status" value="1"/>
</dbReference>
<evidence type="ECO:0000256" key="5">
    <source>
        <dbReference type="ARBA" id="ARBA00022598"/>
    </source>
</evidence>
<dbReference type="GO" id="GO:0006423">
    <property type="term" value="P:cysteinyl-tRNA aminoacylation"/>
    <property type="evidence" value="ECO:0007669"/>
    <property type="project" value="UniProtKB-UniRule"/>
</dbReference>
<comment type="subunit">
    <text evidence="3 12">Monomer.</text>
</comment>
<evidence type="ECO:0000256" key="10">
    <source>
        <dbReference type="ARBA" id="ARBA00022917"/>
    </source>
</evidence>
<keyword evidence="5 12" id="KW-0436">Ligase</keyword>
<feature type="binding site" evidence="12">
    <location>
        <position position="268"/>
    </location>
    <ligand>
        <name>ATP</name>
        <dbReference type="ChEBI" id="CHEBI:30616"/>
    </ligand>
</feature>
<dbReference type="InterPro" id="IPR014729">
    <property type="entry name" value="Rossmann-like_a/b/a_fold"/>
</dbReference>
<dbReference type="PRINTS" id="PR00983">
    <property type="entry name" value="TRNASYNTHCYS"/>
</dbReference>
<dbReference type="KEGG" id="doa:AXF15_11005"/>
<dbReference type="GO" id="GO:0008270">
    <property type="term" value="F:zinc ion binding"/>
    <property type="evidence" value="ECO:0007669"/>
    <property type="project" value="UniProtKB-UniRule"/>
</dbReference>
<comment type="catalytic activity">
    <reaction evidence="12">
        <text>tRNA(Cys) + L-cysteine + ATP = L-cysteinyl-tRNA(Cys) + AMP + diphosphate</text>
        <dbReference type="Rhea" id="RHEA:17773"/>
        <dbReference type="Rhea" id="RHEA-COMP:9661"/>
        <dbReference type="Rhea" id="RHEA-COMP:9679"/>
        <dbReference type="ChEBI" id="CHEBI:30616"/>
        <dbReference type="ChEBI" id="CHEBI:33019"/>
        <dbReference type="ChEBI" id="CHEBI:35235"/>
        <dbReference type="ChEBI" id="CHEBI:78442"/>
        <dbReference type="ChEBI" id="CHEBI:78517"/>
        <dbReference type="ChEBI" id="CHEBI:456215"/>
        <dbReference type="EC" id="6.1.1.16"/>
    </reaction>
</comment>
<dbReference type="InterPro" id="IPR015273">
    <property type="entry name" value="Cys-tRNA-synt_Ia_DALR"/>
</dbReference>
<dbReference type="Proteomes" id="UP000063964">
    <property type="component" value="Chromosome"/>
</dbReference>
<keyword evidence="15" id="KW-1185">Reference proteome</keyword>
<evidence type="ECO:0000256" key="6">
    <source>
        <dbReference type="ARBA" id="ARBA00022723"/>
    </source>
</evidence>
<dbReference type="InterPro" id="IPR015803">
    <property type="entry name" value="Cys-tRNA-ligase"/>
</dbReference>
<evidence type="ECO:0000313" key="15">
    <source>
        <dbReference type="Proteomes" id="UP000063964"/>
    </source>
</evidence>
<keyword evidence="7 12" id="KW-0547">Nucleotide-binding</keyword>
<evidence type="ECO:0000256" key="1">
    <source>
        <dbReference type="ARBA" id="ARBA00004496"/>
    </source>
</evidence>
<dbReference type="Gene3D" id="1.20.120.1910">
    <property type="entry name" value="Cysteine-tRNA ligase, C-terminal anti-codon recognition domain"/>
    <property type="match status" value="1"/>
</dbReference>
<keyword evidence="10 12" id="KW-0648">Protein biosynthesis</keyword>
<comment type="subcellular location">
    <subcellularLocation>
        <location evidence="1 12">Cytoplasm</location>
    </subcellularLocation>
</comment>
<dbReference type="GO" id="GO:0005524">
    <property type="term" value="F:ATP binding"/>
    <property type="evidence" value="ECO:0007669"/>
    <property type="project" value="UniProtKB-UniRule"/>
</dbReference>
<dbReference type="RefSeq" id="WP_066607369.1">
    <property type="nucleotide sequence ID" value="NZ_CP014230.1"/>
</dbReference>
<accession>A0A109W6G2</accession>
<dbReference type="SMART" id="SM00840">
    <property type="entry name" value="DALR_2"/>
    <property type="match status" value="1"/>
</dbReference>
<feature type="short sequence motif" description="'HIGH' region" evidence="12">
    <location>
        <begin position="29"/>
        <end position="39"/>
    </location>
</feature>
<name>A0A109W6G2_9BACT</name>
<evidence type="ECO:0000256" key="3">
    <source>
        <dbReference type="ARBA" id="ARBA00011245"/>
    </source>
</evidence>
<dbReference type="Pfam" id="PF01406">
    <property type="entry name" value="tRNA-synt_1e"/>
    <property type="match status" value="1"/>
</dbReference>
<feature type="binding site" evidence="12">
    <location>
        <position position="27"/>
    </location>
    <ligand>
        <name>Zn(2+)</name>
        <dbReference type="ChEBI" id="CHEBI:29105"/>
    </ligand>
</feature>
<dbReference type="NCBIfam" id="TIGR00435">
    <property type="entry name" value="cysS"/>
    <property type="match status" value="1"/>
</dbReference>
<protein>
    <recommendedName>
        <fullName evidence="12">Cysteine--tRNA ligase</fullName>
        <ecNumber evidence="12">6.1.1.16</ecNumber>
    </recommendedName>
    <alternativeName>
        <fullName evidence="12">Cysteinyl-tRNA synthetase</fullName>
        <shortName evidence="12">CysRS</shortName>
    </alternativeName>
</protein>
<dbReference type="EMBL" id="CP014230">
    <property type="protein sequence ID" value="AMD93575.1"/>
    <property type="molecule type" value="Genomic_DNA"/>
</dbReference>
<keyword evidence="8 12" id="KW-0862">Zinc</keyword>
<feature type="binding site" evidence="12">
    <location>
        <position position="233"/>
    </location>
    <ligand>
        <name>Zn(2+)</name>
        <dbReference type="ChEBI" id="CHEBI:29105"/>
    </ligand>
</feature>
<dbReference type="PANTHER" id="PTHR10890:SF3">
    <property type="entry name" value="CYSTEINE--TRNA LIGASE, CYTOPLASMIC"/>
    <property type="match status" value="1"/>
</dbReference>
<dbReference type="AlphaFoldDB" id="A0A109W6G2"/>
<evidence type="ECO:0000313" key="14">
    <source>
        <dbReference type="EMBL" id="AMD93575.1"/>
    </source>
</evidence>
<feature type="binding site" evidence="12">
    <location>
        <position position="237"/>
    </location>
    <ligand>
        <name>Zn(2+)</name>
        <dbReference type="ChEBI" id="CHEBI:29105"/>
    </ligand>
</feature>
<sequence>MQLYNSLTRKKEEFVPVNPGKVSMYVCGITAYDYCHIGHARSAVVFDVLVRYLRYLGLEVTFVRNFTDVDDKIINRAHREGTDAETIARTYIDAFYEDMDRLGILRADIEPKATEHIPEMTRLCEELIQKGHAYATPGGDVYFRVRSYSRYGQLSGRNIEELVAGARVEPGDAKEDPLDFALWKGAKPGEPSWPSPWGPGRPGWHIECSAMSGRYLPLPFDIHGGGQDLSFPHHENERAQTEAATGQTFVRYWVHNGFVQIDSEKMSKSLNNFVTIRDILGTCLPETLRFFLISKHYRSPLDYTAEALEEAERALKRIYLTKAAAETHIQGESWTSTPLPPEIVVEITALEVKWDEAMADDMNTAAALGHVFVLLKSMNRILEDKALRKSGAGRDQIRHSLRLLKRWGGVLGLFHMDSQEFLLQLKEIRIRRRNIDPENIEARLAERLAARSAKDFARSDAIRDELLAQGVTIQDTPQGSTWDVE</sequence>
<dbReference type="STRING" id="888061.AXF15_11005"/>
<evidence type="ECO:0000256" key="11">
    <source>
        <dbReference type="ARBA" id="ARBA00023146"/>
    </source>
</evidence>
<reference evidence="15" key="1">
    <citation type="submission" date="2016-02" db="EMBL/GenBank/DDBJ databases">
        <authorList>
            <person name="Holder M.E."/>
            <person name="Ajami N.J."/>
            <person name="Petrosino J.F."/>
        </authorList>
    </citation>
    <scope>NUCLEOTIDE SEQUENCE [LARGE SCALE GENOMIC DNA]</scope>
    <source>
        <strain evidence="15">DSM 12838</strain>
    </source>
</reference>
<evidence type="ECO:0000256" key="4">
    <source>
        <dbReference type="ARBA" id="ARBA00022490"/>
    </source>
</evidence>
<organism evidence="14 15">
    <name type="scientific">Desulfomicrobium orale DSM 12838</name>
    <dbReference type="NCBI Taxonomy" id="888061"/>
    <lineage>
        <taxon>Bacteria</taxon>
        <taxon>Pseudomonadati</taxon>
        <taxon>Thermodesulfobacteriota</taxon>
        <taxon>Desulfovibrionia</taxon>
        <taxon>Desulfovibrionales</taxon>
        <taxon>Desulfomicrobiaceae</taxon>
        <taxon>Desulfomicrobium</taxon>
    </lineage>
</organism>
<feature type="binding site" evidence="12">
    <location>
        <position position="208"/>
    </location>
    <ligand>
        <name>Zn(2+)</name>
        <dbReference type="ChEBI" id="CHEBI:29105"/>
    </ligand>
</feature>
<dbReference type="PANTHER" id="PTHR10890">
    <property type="entry name" value="CYSTEINYL-TRNA SYNTHETASE"/>
    <property type="match status" value="1"/>
</dbReference>
<keyword evidence="11 12" id="KW-0030">Aminoacyl-tRNA synthetase</keyword>
<keyword evidence="6 12" id="KW-0479">Metal-binding</keyword>
<dbReference type="SUPFAM" id="SSF47323">
    <property type="entry name" value="Anticodon-binding domain of a subclass of class I aminoacyl-tRNA synthetases"/>
    <property type="match status" value="1"/>
</dbReference>
<feature type="short sequence motif" description="'KMSKS' region" evidence="12">
    <location>
        <begin position="265"/>
        <end position="269"/>
    </location>
</feature>
<dbReference type="CDD" id="cd00672">
    <property type="entry name" value="CysRS_core"/>
    <property type="match status" value="1"/>
</dbReference>
<dbReference type="InterPro" id="IPR032678">
    <property type="entry name" value="tRNA-synt_1_cat_dom"/>
</dbReference>
<evidence type="ECO:0000256" key="9">
    <source>
        <dbReference type="ARBA" id="ARBA00022840"/>
    </source>
</evidence>
<evidence type="ECO:0000256" key="2">
    <source>
        <dbReference type="ARBA" id="ARBA00005594"/>
    </source>
</evidence>